<dbReference type="GO" id="GO:0005634">
    <property type="term" value="C:nucleus"/>
    <property type="evidence" value="ECO:0007669"/>
    <property type="project" value="InterPro"/>
</dbReference>
<feature type="compositionally biased region" description="Basic and acidic residues" evidence="1">
    <location>
        <begin position="320"/>
        <end position="342"/>
    </location>
</feature>
<dbReference type="EMBL" id="ML220113">
    <property type="protein sequence ID" value="TGZ84034.1"/>
    <property type="molecule type" value="Genomic_DNA"/>
</dbReference>
<gene>
    <name evidence="3" type="ORF">EX30DRAFT_357677</name>
</gene>
<evidence type="ECO:0000259" key="2">
    <source>
        <dbReference type="Pfam" id="PF04921"/>
    </source>
</evidence>
<evidence type="ECO:0000313" key="4">
    <source>
        <dbReference type="Proteomes" id="UP000298138"/>
    </source>
</evidence>
<reference evidence="3 4" key="1">
    <citation type="submission" date="2019-04" db="EMBL/GenBank/DDBJ databases">
        <title>Comparative genomics and transcriptomics to analyze fruiting body development in filamentous ascomycetes.</title>
        <authorList>
            <consortium name="DOE Joint Genome Institute"/>
            <person name="Lutkenhaus R."/>
            <person name="Traeger S."/>
            <person name="Breuer J."/>
            <person name="Kuo A."/>
            <person name="Lipzen A."/>
            <person name="Pangilinan J."/>
            <person name="Dilworth D."/>
            <person name="Sandor L."/>
            <person name="Poggeler S."/>
            <person name="Barry K."/>
            <person name="Grigoriev I.V."/>
            <person name="Nowrousian M."/>
        </authorList>
    </citation>
    <scope>NUCLEOTIDE SEQUENCE [LARGE SCALE GENOMIC DNA]</scope>
    <source>
        <strain evidence="3 4">CBS 389.68</strain>
    </source>
</reference>
<evidence type="ECO:0000313" key="3">
    <source>
        <dbReference type="EMBL" id="TGZ84034.1"/>
    </source>
</evidence>
<accession>A0A4S2N4S2</accession>
<dbReference type="InterPro" id="IPR048337">
    <property type="entry name" value="FAM50A/XAP5_C"/>
</dbReference>
<dbReference type="InParanoid" id="A0A4S2N4S2"/>
<feature type="domain" description="FAM50A/XAP5 C-terminal" evidence="2">
    <location>
        <begin position="214"/>
        <end position="395"/>
    </location>
</feature>
<sequence length="408" mass="45170">MSTPTSSSSSALPSRTSTPTHFTASSTFTTPSTTLEDELKTQTVGLVNLRDFQKRRVELAEQRDREAAESTVAGRSGVGAGSAASSSREASVGAGAEGPRKKKRKGNVIGRGKLSFAGDEDEESEGSGIVGVKKMKMKGDVKSRSTSTEVDEADGSETSTSTPPPPIERKRKANPLLKAPPPKALTKSTLLREAQERELLRREFLQLQEKIKNEDITIPFVFYDGTNVPPPNNEPVTIKKGSPVWLFLERARRVSGRREWLRVSVDDLLLVRGDLIIPHHYEFYYFIANRTVGPNGILFDYPSPLDPNNNANDSNNPSNEEEKSSGDASRDKTAADSNKTEGTKQQARRQLGHQNGREDPTLTKVVDRRWYERNKHIFPASIWTEYDPNADYKGMVRRDLGGNAFFFG</sequence>
<dbReference type="Proteomes" id="UP000298138">
    <property type="component" value="Unassembled WGS sequence"/>
</dbReference>
<dbReference type="InterPro" id="IPR007005">
    <property type="entry name" value="XAP5"/>
</dbReference>
<dbReference type="STRING" id="341454.A0A4S2N4S2"/>
<dbReference type="AlphaFoldDB" id="A0A4S2N4S2"/>
<protein>
    <submittedName>
        <fullName evidence="3">XAP5-domain-containing protein</fullName>
    </submittedName>
</protein>
<dbReference type="Pfam" id="PF04921">
    <property type="entry name" value="XAP5"/>
    <property type="match status" value="1"/>
</dbReference>
<evidence type="ECO:0000256" key="1">
    <source>
        <dbReference type="SAM" id="MobiDB-lite"/>
    </source>
</evidence>
<dbReference type="GO" id="GO:0006325">
    <property type="term" value="P:chromatin organization"/>
    <property type="evidence" value="ECO:0007669"/>
    <property type="project" value="TreeGrafter"/>
</dbReference>
<name>A0A4S2N4S2_9PEZI</name>
<dbReference type="OrthoDB" id="1562195at2759"/>
<keyword evidence="4" id="KW-1185">Reference proteome</keyword>
<feature type="region of interest" description="Disordered" evidence="1">
    <location>
        <begin position="60"/>
        <end position="189"/>
    </location>
</feature>
<dbReference type="PANTHER" id="PTHR12722">
    <property type="entry name" value="XAP-5 PROTEIN-RELATED"/>
    <property type="match status" value="1"/>
</dbReference>
<feature type="compositionally biased region" description="Low complexity" evidence="1">
    <location>
        <begin position="303"/>
        <end position="318"/>
    </location>
</feature>
<feature type="region of interest" description="Disordered" evidence="1">
    <location>
        <begin position="1"/>
        <end position="34"/>
    </location>
</feature>
<dbReference type="PANTHER" id="PTHR12722:SF0">
    <property type="entry name" value="PROTEIN FAM50A"/>
    <property type="match status" value="1"/>
</dbReference>
<proteinExistence type="predicted"/>
<feature type="region of interest" description="Disordered" evidence="1">
    <location>
        <begin position="303"/>
        <end position="361"/>
    </location>
</feature>
<feature type="compositionally biased region" description="Low complexity" evidence="1">
    <location>
        <begin position="81"/>
        <end position="94"/>
    </location>
</feature>
<organism evidence="3 4">
    <name type="scientific">Ascodesmis nigricans</name>
    <dbReference type="NCBI Taxonomy" id="341454"/>
    <lineage>
        <taxon>Eukaryota</taxon>
        <taxon>Fungi</taxon>
        <taxon>Dikarya</taxon>
        <taxon>Ascomycota</taxon>
        <taxon>Pezizomycotina</taxon>
        <taxon>Pezizomycetes</taxon>
        <taxon>Pezizales</taxon>
        <taxon>Ascodesmidaceae</taxon>
        <taxon>Ascodesmis</taxon>
    </lineage>
</organism>